<gene>
    <name evidence="3" type="ORF">C3B59_00770</name>
</gene>
<organism evidence="3 4">
    <name type="scientific">Cryobacterium zongtaii</name>
    <dbReference type="NCBI Taxonomy" id="1259217"/>
    <lineage>
        <taxon>Bacteria</taxon>
        <taxon>Bacillati</taxon>
        <taxon>Actinomycetota</taxon>
        <taxon>Actinomycetes</taxon>
        <taxon>Micrococcales</taxon>
        <taxon>Microbacteriaceae</taxon>
        <taxon>Cryobacterium</taxon>
    </lineage>
</organism>
<feature type="region of interest" description="Disordered" evidence="1">
    <location>
        <begin position="109"/>
        <end position="155"/>
    </location>
</feature>
<evidence type="ECO:0000259" key="2">
    <source>
        <dbReference type="Pfam" id="PF00208"/>
    </source>
</evidence>
<sequence length="155" mass="17182">MNAGCFASSALGMQQNASRDSWTFEYTQDRLSEIMRSIHDWRLETVDEYGSPGNYVAGADIGGFTRVQQRCAAIPPDHLVLSVRFALAIRSSHGQFSPNSNLFFHSPMGANTRYPSRPHPSPSVQTESLRQVEPDYGDGSTARPFSLTVEELGQR</sequence>
<evidence type="ECO:0000313" key="4">
    <source>
        <dbReference type="Proteomes" id="UP000237104"/>
    </source>
</evidence>
<dbReference type="InterPro" id="IPR006096">
    <property type="entry name" value="Glu/Leu/Phe/Val/Trp_DH_C"/>
</dbReference>
<dbReference type="Pfam" id="PF00208">
    <property type="entry name" value="ELFV_dehydrog"/>
    <property type="match status" value="1"/>
</dbReference>
<accession>A0A2S3ZQB0</accession>
<evidence type="ECO:0000313" key="3">
    <source>
        <dbReference type="EMBL" id="POH71405.1"/>
    </source>
</evidence>
<name>A0A2S3ZQB0_9MICO</name>
<dbReference type="EMBL" id="PPXF01000010">
    <property type="protein sequence ID" value="POH71405.1"/>
    <property type="molecule type" value="Genomic_DNA"/>
</dbReference>
<dbReference type="OrthoDB" id="5123182at2"/>
<dbReference type="Proteomes" id="UP000237104">
    <property type="component" value="Unassembled WGS sequence"/>
</dbReference>
<reference evidence="3 4" key="1">
    <citation type="submission" date="2018-01" db="EMBL/GenBank/DDBJ databases">
        <title>Cryobacterium sp. nov., from glaciers in China.</title>
        <authorList>
            <person name="Liu Q."/>
            <person name="Xin Y.-H."/>
        </authorList>
    </citation>
    <scope>NUCLEOTIDE SEQUENCE [LARGE SCALE GENOMIC DNA]</scope>
    <source>
        <strain evidence="3 4">TMB1-8</strain>
    </source>
</reference>
<protein>
    <recommendedName>
        <fullName evidence="2">Glutamate/phenylalanine/leucine/valine/L-tryptophan dehydrogenase C-terminal domain-containing protein</fullName>
    </recommendedName>
</protein>
<evidence type="ECO:0000256" key="1">
    <source>
        <dbReference type="SAM" id="MobiDB-lite"/>
    </source>
</evidence>
<dbReference type="GO" id="GO:0016491">
    <property type="term" value="F:oxidoreductase activity"/>
    <property type="evidence" value="ECO:0007669"/>
    <property type="project" value="InterPro"/>
</dbReference>
<dbReference type="GO" id="GO:0006520">
    <property type="term" value="P:amino acid metabolic process"/>
    <property type="evidence" value="ECO:0007669"/>
    <property type="project" value="InterPro"/>
</dbReference>
<dbReference type="Gene3D" id="1.10.285.10">
    <property type="entry name" value="Glutamate Dehydrogenase, chain A, domain 3"/>
    <property type="match status" value="1"/>
</dbReference>
<proteinExistence type="predicted"/>
<dbReference type="InterPro" id="IPR036291">
    <property type="entry name" value="NAD(P)-bd_dom_sf"/>
</dbReference>
<dbReference type="SUPFAM" id="SSF51735">
    <property type="entry name" value="NAD(P)-binding Rossmann-fold domains"/>
    <property type="match status" value="1"/>
</dbReference>
<comment type="caution">
    <text evidence="3">The sequence shown here is derived from an EMBL/GenBank/DDBJ whole genome shotgun (WGS) entry which is preliminary data.</text>
</comment>
<feature type="domain" description="Glutamate/phenylalanine/leucine/valine/L-tryptophan dehydrogenase C-terminal" evidence="2">
    <location>
        <begin position="2"/>
        <end position="69"/>
    </location>
</feature>
<dbReference type="AlphaFoldDB" id="A0A2S3ZQB0"/>